<keyword evidence="3" id="KW-1185">Reference proteome</keyword>
<dbReference type="OrthoDB" id="9798107at2"/>
<dbReference type="InterPro" id="IPR005502">
    <property type="entry name" value="Ribosyl_crysJ1"/>
</dbReference>
<dbReference type="InterPro" id="IPR050792">
    <property type="entry name" value="ADP-ribosylglycohydrolase"/>
</dbReference>
<accession>A0A4V2Y3X3</accession>
<dbReference type="InterPro" id="IPR036705">
    <property type="entry name" value="Ribosyl_crysJ1_sf"/>
</dbReference>
<keyword evidence="1" id="KW-0479">Metal-binding</keyword>
<dbReference type="Pfam" id="PF03747">
    <property type="entry name" value="ADP_ribosyl_GH"/>
    <property type="match status" value="1"/>
</dbReference>
<keyword evidence="2" id="KW-0378">Hydrolase</keyword>
<sequence length="448" mass="49048">MSTEFTSPTSIPVRSFDHRSAARDALRGVAVGDAFGAQFFVPENLPRLRERRLPDAGWPWTDDTEMACSVFDVLRRHGGVDQHDLVRGFARRHDFDRGYGPAMNRLLRLVRGGGKWQELAAGLFDGQGSWGNGAAMRVAPLGAWFAVDVAEAAAQAGRSARVTHTHPEAVAGAVAVAVAAALAARGRVEPVTGERLLAAVEELTPAGRVRSGLAEARELLGQPHAEYAAHRLGNGRRVSAADTVPFALWCAARHLDDFTEALWACASAGGDVDTTCAIVGGIVAARVGTAGIPAAWQVAREPLPEWVAEHELGEDLSRAGLGAEAAPPRRPEPIPVPDLVWTPGQWQRVRHGVRSQSMDDRWDAYLEGDHLFLHRSWTGYGVFQVTVAEDPAGWRPVAALVESDPERYRRLGDEAESAFLELFLRAWYMDDTRPELWERYQELRRADR</sequence>
<keyword evidence="1" id="KW-0460">Magnesium</keyword>
<evidence type="ECO:0000313" key="3">
    <source>
        <dbReference type="Proteomes" id="UP000295345"/>
    </source>
</evidence>
<feature type="binding site" evidence="1">
    <location>
        <position position="63"/>
    </location>
    <ligand>
        <name>Mg(2+)</name>
        <dbReference type="ChEBI" id="CHEBI:18420"/>
        <label>1</label>
    </ligand>
</feature>
<dbReference type="PANTHER" id="PTHR16222">
    <property type="entry name" value="ADP-RIBOSYLGLYCOHYDROLASE"/>
    <property type="match status" value="1"/>
</dbReference>
<reference evidence="2 3" key="1">
    <citation type="submission" date="2019-03" db="EMBL/GenBank/DDBJ databases">
        <title>Draft genome sequences of novel Actinobacteria.</title>
        <authorList>
            <person name="Sahin N."/>
            <person name="Ay H."/>
            <person name="Saygin H."/>
        </authorList>
    </citation>
    <scope>NUCLEOTIDE SEQUENCE [LARGE SCALE GENOMIC DNA]</scope>
    <source>
        <strain evidence="2 3">DSM 41900</strain>
    </source>
</reference>
<dbReference type="Gene3D" id="1.10.4080.10">
    <property type="entry name" value="ADP-ribosylation/Crystallin J1"/>
    <property type="match status" value="1"/>
</dbReference>
<organism evidence="2 3">
    <name type="scientific">Streptomyces hainanensis</name>
    <dbReference type="NCBI Taxonomy" id="402648"/>
    <lineage>
        <taxon>Bacteria</taxon>
        <taxon>Bacillati</taxon>
        <taxon>Actinomycetota</taxon>
        <taxon>Actinomycetes</taxon>
        <taxon>Kitasatosporales</taxon>
        <taxon>Streptomycetaceae</taxon>
        <taxon>Streptomyces</taxon>
    </lineage>
</organism>
<feature type="binding site" evidence="1">
    <location>
        <position position="274"/>
    </location>
    <ligand>
        <name>Mg(2+)</name>
        <dbReference type="ChEBI" id="CHEBI:18420"/>
        <label>1</label>
    </ligand>
</feature>
<dbReference type="GO" id="GO:0016787">
    <property type="term" value="F:hydrolase activity"/>
    <property type="evidence" value="ECO:0007669"/>
    <property type="project" value="UniProtKB-KW"/>
</dbReference>
<dbReference type="PANTHER" id="PTHR16222:SF12">
    <property type="entry name" value="ADP-RIBOSYLGLYCOHYDROLASE-RELATED"/>
    <property type="match status" value="1"/>
</dbReference>
<dbReference type="Proteomes" id="UP000295345">
    <property type="component" value="Unassembled WGS sequence"/>
</dbReference>
<dbReference type="EMBL" id="SMKI01000038">
    <property type="protein sequence ID" value="TDC78165.1"/>
    <property type="molecule type" value="Genomic_DNA"/>
</dbReference>
<feature type="binding site" evidence="1">
    <location>
        <position position="271"/>
    </location>
    <ligand>
        <name>Mg(2+)</name>
        <dbReference type="ChEBI" id="CHEBI:18420"/>
        <label>1</label>
    </ligand>
</feature>
<dbReference type="SUPFAM" id="SSF101478">
    <property type="entry name" value="ADP-ribosylglycohydrolase"/>
    <property type="match status" value="1"/>
</dbReference>
<gene>
    <name evidence="2" type="ORF">E1283_05690</name>
</gene>
<comment type="caution">
    <text evidence="2">The sequence shown here is derived from an EMBL/GenBank/DDBJ whole genome shotgun (WGS) entry which is preliminary data.</text>
</comment>
<evidence type="ECO:0000313" key="2">
    <source>
        <dbReference type="EMBL" id="TDC78165.1"/>
    </source>
</evidence>
<feature type="binding site" evidence="1">
    <location>
        <position position="62"/>
    </location>
    <ligand>
        <name>Mg(2+)</name>
        <dbReference type="ChEBI" id="CHEBI:18420"/>
        <label>1</label>
    </ligand>
</feature>
<proteinExistence type="predicted"/>
<comment type="cofactor">
    <cofactor evidence="1">
        <name>Mg(2+)</name>
        <dbReference type="ChEBI" id="CHEBI:18420"/>
    </cofactor>
    <text evidence="1">Binds 2 magnesium ions per subunit.</text>
</comment>
<feature type="binding site" evidence="1">
    <location>
        <position position="61"/>
    </location>
    <ligand>
        <name>Mg(2+)</name>
        <dbReference type="ChEBI" id="CHEBI:18420"/>
        <label>1</label>
    </ligand>
</feature>
<dbReference type="AlphaFoldDB" id="A0A4V2Y3X3"/>
<name>A0A4V2Y3X3_9ACTN</name>
<protein>
    <submittedName>
        <fullName evidence="2">ADP-ribosylglycohydrolase family protein</fullName>
    </submittedName>
</protein>
<feature type="binding site" evidence="1">
    <location>
        <position position="273"/>
    </location>
    <ligand>
        <name>Mg(2+)</name>
        <dbReference type="ChEBI" id="CHEBI:18420"/>
        <label>1</label>
    </ligand>
</feature>
<dbReference type="GO" id="GO:0046872">
    <property type="term" value="F:metal ion binding"/>
    <property type="evidence" value="ECO:0007669"/>
    <property type="project" value="UniProtKB-KW"/>
</dbReference>
<evidence type="ECO:0000256" key="1">
    <source>
        <dbReference type="PIRSR" id="PIRSR605502-1"/>
    </source>
</evidence>